<evidence type="ECO:0000256" key="1">
    <source>
        <dbReference type="ARBA" id="ARBA00004651"/>
    </source>
</evidence>
<dbReference type="PROSITE" id="PS50928">
    <property type="entry name" value="ABC_TM1"/>
    <property type="match status" value="1"/>
</dbReference>
<evidence type="ECO:0000256" key="3">
    <source>
        <dbReference type="ARBA" id="ARBA00022448"/>
    </source>
</evidence>
<dbReference type="SUPFAM" id="SSF161098">
    <property type="entry name" value="MetI-like"/>
    <property type="match status" value="1"/>
</dbReference>
<keyword evidence="3 9" id="KW-0813">Transport</keyword>
<evidence type="ECO:0000313" key="13">
    <source>
        <dbReference type="Proteomes" id="UP000243688"/>
    </source>
</evidence>
<protein>
    <recommendedName>
        <fullName evidence="10">Maltose/maltodextrin transport system permease protein</fullName>
    </recommendedName>
</protein>
<feature type="transmembrane region" description="Helical" evidence="9">
    <location>
        <begin position="138"/>
        <end position="163"/>
    </location>
</feature>
<dbReference type="Pfam" id="PF00528">
    <property type="entry name" value="BPD_transp_1"/>
    <property type="match status" value="1"/>
</dbReference>
<keyword evidence="7 9" id="KW-1133">Transmembrane helix</keyword>
<dbReference type="GO" id="GO:0015423">
    <property type="term" value="F:ABC-type maltose transporter activity"/>
    <property type="evidence" value="ECO:0007669"/>
    <property type="project" value="TreeGrafter"/>
</dbReference>
<evidence type="ECO:0000259" key="11">
    <source>
        <dbReference type="PROSITE" id="PS50928"/>
    </source>
</evidence>
<dbReference type="InterPro" id="IPR000515">
    <property type="entry name" value="MetI-like"/>
</dbReference>
<evidence type="ECO:0000256" key="8">
    <source>
        <dbReference type="ARBA" id="ARBA00023136"/>
    </source>
</evidence>
<comment type="subcellular location">
    <subcellularLocation>
        <location evidence="1 9">Cell membrane</location>
        <topology evidence="1 9">Multi-pass membrane protein</topology>
    </subcellularLocation>
</comment>
<accession>A0A2A6DX89</accession>
<evidence type="ECO:0000256" key="6">
    <source>
        <dbReference type="ARBA" id="ARBA00022692"/>
    </source>
</evidence>
<dbReference type="GO" id="GO:0042956">
    <property type="term" value="P:maltodextrin transmembrane transport"/>
    <property type="evidence" value="ECO:0007669"/>
    <property type="project" value="TreeGrafter"/>
</dbReference>
<dbReference type="InterPro" id="IPR035906">
    <property type="entry name" value="MetI-like_sf"/>
</dbReference>
<evidence type="ECO:0000256" key="4">
    <source>
        <dbReference type="ARBA" id="ARBA00022475"/>
    </source>
</evidence>
<keyword evidence="4 10" id="KW-1003">Cell membrane</keyword>
<evidence type="ECO:0000256" key="2">
    <source>
        <dbReference type="ARBA" id="ARBA00009047"/>
    </source>
</evidence>
<dbReference type="AlphaFoldDB" id="A0A2A6DX89"/>
<feature type="transmembrane region" description="Helical" evidence="9">
    <location>
        <begin position="402"/>
        <end position="422"/>
    </location>
</feature>
<evidence type="ECO:0000313" key="12">
    <source>
        <dbReference type="EMBL" id="PDO09490.1"/>
    </source>
</evidence>
<name>A0A2A6DX89_9BACL</name>
<feature type="transmembrane region" description="Helical" evidence="9">
    <location>
        <begin position="29"/>
        <end position="58"/>
    </location>
</feature>
<comment type="caution">
    <text evidence="12">The sequence shown here is derived from an EMBL/GenBank/DDBJ whole genome shotgun (WGS) entry which is preliminary data.</text>
</comment>
<dbReference type="CDD" id="cd06261">
    <property type="entry name" value="TM_PBP2"/>
    <property type="match status" value="1"/>
</dbReference>
<keyword evidence="5 10" id="KW-0762">Sugar transport</keyword>
<comment type="similarity">
    <text evidence="2 10">Belongs to the binding-protein-dependent transport system permease family. MalFG subfamily.</text>
</comment>
<feature type="domain" description="ABC transmembrane type-1" evidence="11">
    <location>
        <begin position="203"/>
        <end position="423"/>
    </location>
</feature>
<sequence length="437" mass="49452">MTAHRTVAAVLSAAAMGLGQIYNRQFVKGFLLLMFHAAGVWFFATRLGHALWGLVTLGERKQELRRVGKVYQVVPGDHSIFLMVEGLIVLFAFMVFIAAYAANIRDAYRVGRLRERGGRPNGFRETLDYLVDRKFPQLVVAVPLLFVFFFSVLPIVFSVLIAFTNYSSPKYLPPANLVDWTGFAAFRDLFGLSAWKKTFYGVFSWTVTWAVLATLTTFFGGFAVALLVQQPGIRFKAFWRTVYMLPFAIPAFVSLLVMRNFFNAQFGPLNQYLRWIGIEGPPWLSDPTWAKVTVLLVNLWIGFPVSMLLIMGILTTIPRELYEAAAVDGASAFQKFRVITFPTVMFALSPILIGQFAGNINNFNVIYLLTNGNPANSEYQFAGHTDLLITWLYKLSVNNGKYNFASVIGIVIFLVVASFSIWNFRRTRAFREEELFR</sequence>
<dbReference type="SUPFAM" id="SSF160964">
    <property type="entry name" value="MalF N-terminal region-like"/>
    <property type="match status" value="1"/>
</dbReference>
<gene>
    <name evidence="12" type="ORF">BLM47_12280</name>
</gene>
<evidence type="ECO:0000256" key="9">
    <source>
        <dbReference type="RuleBase" id="RU363032"/>
    </source>
</evidence>
<feature type="transmembrane region" description="Helical" evidence="9">
    <location>
        <begin position="79"/>
        <end position="102"/>
    </location>
</feature>
<feature type="transmembrane region" description="Helical" evidence="9">
    <location>
        <begin position="207"/>
        <end position="229"/>
    </location>
</feature>
<keyword evidence="8 9" id="KW-0472">Membrane</keyword>
<organism evidence="12 13">
    <name type="scientific">Candidatus Reconcilbacillus cellulovorans</name>
    <dbReference type="NCBI Taxonomy" id="1906605"/>
    <lineage>
        <taxon>Bacteria</taxon>
        <taxon>Bacillati</taxon>
        <taxon>Bacillota</taxon>
        <taxon>Bacilli</taxon>
        <taxon>Bacillales</taxon>
        <taxon>Paenibacillaceae</taxon>
        <taxon>Candidatus Reconcilbacillus</taxon>
    </lineage>
</organism>
<evidence type="ECO:0000256" key="7">
    <source>
        <dbReference type="ARBA" id="ARBA00022989"/>
    </source>
</evidence>
<dbReference type="PANTHER" id="PTHR47314">
    <property type="entry name" value="MALTOSE/MALTODEXTRIN TRANSPORT SYSTEM PERMEASE PROTEIN MALF"/>
    <property type="match status" value="1"/>
</dbReference>
<dbReference type="PANTHER" id="PTHR47314:SF1">
    <property type="entry name" value="MALTOSE_MALTODEXTRIN TRANSPORT SYSTEM PERMEASE PROTEIN MALF"/>
    <property type="match status" value="1"/>
</dbReference>
<dbReference type="Gene3D" id="1.10.3720.10">
    <property type="entry name" value="MetI-like"/>
    <property type="match status" value="1"/>
</dbReference>
<feature type="transmembrane region" description="Helical" evidence="9">
    <location>
        <begin position="241"/>
        <end position="262"/>
    </location>
</feature>
<comment type="function">
    <text evidence="10">Part of the ABC transporter complex MalEFGK involved in maltose/maltodextrin import. Probably responsible for the translocation of the substrate across the membrane.</text>
</comment>
<proteinExistence type="inferred from homology"/>
<dbReference type="GO" id="GO:1990060">
    <property type="term" value="C:maltose transport complex"/>
    <property type="evidence" value="ECO:0007669"/>
    <property type="project" value="TreeGrafter"/>
</dbReference>
<evidence type="ECO:0000256" key="5">
    <source>
        <dbReference type="ARBA" id="ARBA00022597"/>
    </source>
</evidence>
<reference evidence="12 13" key="1">
    <citation type="submission" date="2016-12" db="EMBL/GenBank/DDBJ databases">
        <title>Candidatus Reconcilibacillus cellulovorans genome.</title>
        <authorList>
            <person name="Kolinko S."/>
            <person name="Wu Y.-W."/>
            <person name="Tachea F."/>
            <person name="Denzel E."/>
            <person name="Hiras J."/>
            <person name="Baecker N."/>
            <person name="Chan L.J."/>
            <person name="Eichorst S.A."/>
            <person name="Frey D."/>
            <person name="Adams P.D."/>
            <person name="Pray T."/>
            <person name="Tanjore D."/>
            <person name="Petzold C.J."/>
            <person name="Gladden J.M."/>
            <person name="Simmons B.A."/>
            <person name="Singer S.W."/>
        </authorList>
    </citation>
    <scope>NUCLEOTIDE SEQUENCE [LARGE SCALE GENOMIC DNA]</scope>
    <source>
        <strain evidence="12">JTherm</strain>
    </source>
</reference>
<dbReference type="Proteomes" id="UP000243688">
    <property type="component" value="Unassembled WGS sequence"/>
</dbReference>
<keyword evidence="6 9" id="KW-0812">Transmembrane</keyword>
<dbReference type="EMBL" id="MOXJ01000037">
    <property type="protein sequence ID" value="PDO09490.1"/>
    <property type="molecule type" value="Genomic_DNA"/>
</dbReference>
<evidence type="ECO:0000256" key="10">
    <source>
        <dbReference type="RuleBase" id="RU367050"/>
    </source>
</evidence>
<feature type="transmembrane region" description="Helical" evidence="9">
    <location>
        <begin position="338"/>
        <end position="358"/>
    </location>
</feature>
<feature type="transmembrane region" description="Helical" evidence="9">
    <location>
        <begin position="292"/>
        <end position="317"/>
    </location>
</feature>